<organism evidence="2 3">
    <name type="scientific">Novosphingobium humi</name>
    <dbReference type="NCBI Taxonomy" id="2282397"/>
    <lineage>
        <taxon>Bacteria</taxon>
        <taxon>Pseudomonadati</taxon>
        <taxon>Pseudomonadota</taxon>
        <taxon>Alphaproteobacteria</taxon>
        <taxon>Sphingomonadales</taxon>
        <taxon>Sphingomonadaceae</taxon>
        <taxon>Novosphingobium</taxon>
    </lineage>
</organism>
<evidence type="ECO:0000313" key="2">
    <source>
        <dbReference type="EMBL" id="WCT78157.1"/>
    </source>
</evidence>
<protein>
    <submittedName>
        <fullName evidence="2">Uncharacterized protein</fullName>
    </submittedName>
</protein>
<reference evidence="2 3" key="1">
    <citation type="submission" date="2023-02" db="EMBL/GenBank/DDBJ databases">
        <title>Genome sequence of Novosphingobium humi KACC 19094.</title>
        <authorList>
            <person name="Kim S."/>
            <person name="Heo J."/>
            <person name="Kwon S.-W."/>
        </authorList>
    </citation>
    <scope>NUCLEOTIDE SEQUENCE [LARGE SCALE GENOMIC DNA]</scope>
    <source>
        <strain evidence="2 3">KACC 19094</strain>
    </source>
</reference>
<accession>A0ABY7TY12</accession>
<keyword evidence="3" id="KW-1185">Reference proteome</keyword>
<sequence length="179" mass="18831">MGLNALFLGMSLALRRLGGLVRWVGGSAWRIWAAVALAAMCVAGWQFHRAARWAATARAAQSAWDAERKAAAAAKSAAETRYRSLADDADARHDAALAQGDARLAAYIAAHRLRPSAPDPARPAADHPTAIPESPAPGPVMADKSAAPDIAISEADLKICDADYVYARAAHDWANGLNP</sequence>
<dbReference type="Proteomes" id="UP001218231">
    <property type="component" value="Chromosome"/>
</dbReference>
<name>A0ABY7TY12_9SPHN</name>
<proteinExistence type="predicted"/>
<feature type="region of interest" description="Disordered" evidence="1">
    <location>
        <begin position="116"/>
        <end position="143"/>
    </location>
</feature>
<dbReference type="RefSeq" id="WP_273618501.1">
    <property type="nucleotide sequence ID" value="NZ_CP103868.1"/>
</dbReference>
<evidence type="ECO:0000256" key="1">
    <source>
        <dbReference type="SAM" id="MobiDB-lite"/>
    </source>
</evidence>
<dbReference type="EMBL" id="CP117417">
    <property type="protein sequence ID" value="WCT78157.1"/>
    <property type="molecule type" value="Genomic_DNA"/>
</dbReference>
<gene>
    <name evidence="2" type="ORF">PQ457_04065</name>
</gene>
<evidence type="ECO:0000313" key="3">
    <source>
        <dbReference type="Proteomes" id="UP001218231"/>
    </source>
</evidence>